<evidence type="ECO:0000313" key="3">
    <source>
        <dbReference type="Proteomes" id="UP001064971"/>
    </source>
</evidence>
<protein>
    <submittedName>
        <fullName evidence="2">Uncharacterized protein</fullName>
    </submittedName>
</protein>
<gene>
    <name evidence="2" type="ORF">DAETH_48570</name>
</gene>
<geneLocation type="plasmid" evidence="2 3">
    <name>pDAETH-4</name>
</geneLocation>
<keyword evidence="1" id="KW-0472">Membrane</keyword>
<evidence type="ECO:0000256" key="1">
    <source>
        <dbReference type="SAM" id="Phobius"/>
    </source>
</evidence>
<dbReference type="EMBL" id="AP026564">
    <property type="protein sequence ID" value="BDP44888.1"/>
    <property type="molecule type" value="Genomic_DNA"/>
</dbReference>
<evidence type="ECO:0000313" key="2">
    <source>
        <dbReference type="EMBL" id="BDP44888.1"/>
    </source>
</evidence>
<keyword evidence="2" id="KW-0614">Plasmid</keyword>
<keyword evidence="1" id="KW-1133">Transmembrane helix</keyword>
<sequence length="85" mass="8769">MTAPALAAPLALPAEPTRQARHLRVFRRRVWPWLLFTLGALLALIGLISVGEGGGPGALPVVLLGVGLTARGGARVPGGWEGLIT</sequence>
<dbReference type="RefSeq" id="WP_264778935.1">
    <property type="nucleotide sequence ID" value="NZ_AP026564.1"/>
</dbReference>
<keyword evidence="1" id="KW-0812">Transmembrane</keyword>
<name>A0ABM8AM06_9DEIO</name>
<proteinExistence type="predicted"/>
<accession>A0ABM8AM06</accession>
<dbReference type="Proteomes" id="UP001064971">
    <property type="component" value="Plasmid pDAETH-4"/>
</dbReference>
<reference evidence="2" key="1">
    <citation type="submission" date="2022-07" db="EMBL/GenBank/DDBJ databases">
        <title>Complete Genome Sequence of the Radioresistant Bacterium Deinococcus aetherius ST0316, Isolated from the Air Dust collected in Lower Stratosphere above Japan.</title>
        <authorList>
            <person name="Satoh K."/>
            <person name="Hagiwara K."/>
            <person name="Katsumata K."/>
            <person name="Kubo A."/>
            <person name="Yokobori S."/>
            <person name="Yamagishi A."/>
            <person name="Oono Y."/>
            <person name="Narumi I."/>
        </authorList>
    </citation>
    <scope>NUCLEOTIDE SEQUENCE</scope>
    <source>
        <strain evidence="2">ST0316</strain>
        <plasmid evidence="2">pDAETH-4</plasmid>
    </source>
</reference>
<feature type="transmembrane region" description="Helical" evidence="1">
    <location>
        <begin position="30"/>
        <end position="50"/>
    </location>
</feature>
<keyword evidence="3" id="KW-1185">Reference proteome</keyword>
<organism evidence="2 3">
    <name type="scientific">Deinococcus aetherius</name>
    <dbReference type="NCBI Taxonomy" id="200252"/>
    <lineage>
        <taxon>Bacteria</taxon>
        <taxon>Thermotogati</taxon>
        <taxon>Deinococcota</taxon>
        <taxon>Deinococci</taxon>
        <taxon>Deinococcales</taxon>
        <taxon>Deinococcaceae</taxon>
        <taxon>Deinococcus</taxon>
    </lineage>
</organism>